<keyword evidence="10" id="KW-1185">Reference proteome</keyword>
<evidence type="ECO:0000259" key="8">
    <source>
        <dbReference type="Pfam" id="PF20946"/>
    </source>
</evidence>
<dbReference type="Pfam" id="PF00400">
    <property type="entry name" value="WD40"/>
    <property type="match status" value="2"/>
</dbReference>
<dbReference type="Pfam" id="PF20946">
    <property type="entry name" value="Ctf4_C"/>
    <property type="match status" value="1"/>
</dbReference>
<feature type="compositionally biased region" description="Pro residues" evidence="6">
    <location>
        <begin position="72"/>
        <end position="82"/>
    </location>
</feature>
<proteinExistence type="predicted"/>
<feature type="compositionally biased region" description="Low complexity" evidence="6">
    <location>
        <begin position="62"/>
        <end position="71"/>
    </location>
</feature>
<feature type="compositionally biased region" description="Polar residues" evidence="6">
    <location>
        <begin position="694"/>
        <end position="712"/>
    </location>
</feature>
<name>A0A6A4M0H1_9ERIC</name>
<keyword evidence="3" id="KW-0677">Repeat</keyword>
<dbReference type="InterPro" id="IPR048591">
    <property type="entry name" value="WDHD1/CFT4_hel"/>
</dbReference>
<dbReference type="InterPro" id="IPR022100">
    <property type="entry name" value="WDHD1/CFT4_beta-prop_2nd"/>
</dbReference>
<feature type="region of interest" description="Disordered" evidence="6">
    <location>
        <begin position="620"/>
        <end position="639"/>
    </location>
</feature>
<dbReference type="GO" id="GO:0003682">
    <property type="term" value="F:chromatin binding"/>
    <property type="evidence" value="ECO:0007669"/>
    <property type="project" value="TreeGrafter"/>
</dbReference>
<dbReference type="PROSITE" id="PS00678">
    <property type="entry name" value="WD_REPEATS_1"/>
    <property type="match status" value="1"/>
</dbReference>
<dbReference type="GO" id="GO:0043596">
    <property type="term" value="C:nuclear replication fork"/>
    <property type="evidence" value="ECO:0007669"/>
    <property type="project" value="TreeGrafter"/>
</dbReference>
<dbReference type="InterPro" id="IPR001680">
    <property type="entry name" value="WD40_rpt"/>
</dbReference>
<feature type="region of interest" description="Disordered" evidence="6">
    <location>
        <begin position="62"/>
        <end position="92"/>
    </location>
</feature>
<feature type="domain" description="WDHD1/CFT4 helical bundle" evidence="8">
    <location>
        <begin position="484"/>
        <end position="584"/>
    </location>
</feature>
<dbReference type="GO" id="GO:0000278">
    <property type="term" value="P:mitotic cell cycle"/>
    <property type="evidence" value="ECO:0007669"/>
    <property type="project" value="TreeGrafter"/>
</dbReference>
<protein>
    <submittedName>
        <fullName evidence="9">Uncharacterized protein</fullName>
    </submittedName>
</protein>
<dbReference type="PANTHER" id="PTHR19932">
    <property type="entry name" value="WD REPEAT AND HMG-BOX DNA BINDING PROTEIN"/>
    <property type="match status" value="1"/>
</dbReference>
<comment type="subcellular location">
    <subcellularLocation>
        <location evidence="1">Nucleus</location>
    </subcellularLocation>
</comment>
<feature type="non-terminal residue" evidence="9">
    <location>
        <position position="1"/>
    </location>
</feature>
<keyword evidence="4" id="KW-0539">Nucleus</keyword>
<accession>A0A6A4M0H1</accession>
<feature type="compositionally biased region" description="Basic and acidic residues" evidence="6">
    <location>
        <begin position="720"/>
        <end position="729"/>
    </location>
</feature>
<dbReference type="InterPro" id="IPR019775">
    <property type="entry name" value="WD40_repeat_CS"/>
</dbReference>
<dbReference type="PROSITE" id="PS50082">
    <property type="entry name" value="WD_REPEATS_2"/>
    <property type="match status" value="2"/>
</dbReference>
<evidence type="ECO:0000313" key="9">
    <source>
        <dbReference type="EMBL" id="KAE9463945.1"/>
    </source>
</evidence>
<dbReference type="GO" id="GO:0006261">
    <property type="term" value="P:DNA-templated DNA replication"/>
    <property type="evidence" value="ECO:0007669"/>
    <property type="project" value="TreeGrafter"/>
</dbReference>
<evidence type="ECO:0000256" key="2">
    <source>
        <dbReference type="ARBA" id="ARBA00022574"/>
    </source>
</evidence>
<evidence type="ECO:0000313" key="10">
    <source>
        <dbReference type="Proteomes" id="UP000428333"/>
    </source>
</evidence>
<feature type="repeat" description="WD" evidence="5">
    <location>
        <begin position="156"/>
        <end position="197"/>
    </location>
</feature>
<dbReference type="Pfam" id="PF12341">
    <property type="entry name" value="Mcl1_mid"/>
    <property type="match status" value="1"/>
</dbReference>
<dbReference type="OrthoDB" id="427368at2759"/>
<dbReference type="SMART" id="SM00320">
    <property type="entry name" value="WD40"/>
    <property type="match status" value="4"/>
</dbReference>
<dbReference type="PANTHER" id="PTHR19932:SF10">
    <property type="entry name" value="WD REPEAT AND HMG-BOX DNA-BINDING PROTEIN 1"/>
    <property type="match status" value="1"/>
</dbReference>
<organism evidence="9 10">
    <name type="scientific">Rhododendron williamsianum</name>
    <dbReference type="NCBI Taxonomy" id="262921"/>
    <lineage>
        <taxon>Eukaryota</taxon>
        <taxon>Viridiplantae</taxon>
        <taxon>Streptophyta</taxon>
        <taxon>Embryophyta</taxon>
        <taxon>Tracheophyta</taxon>
        <taxon>Spermatophyta</taxon>
        <taxon>Magnoliopsida</taxon>
        <taxon>eudicotyledons</taxon>
        <taxon>Gunneridae</taxon>
        <taxon>Pentapetalae</taxon>
        <taxon>asterids</taxon>
        <taxon>Ericales</taxon>
        <taxon>Ericaceae</taxon>
        <taxon>Ericoideae</taxon>
        <taxon>Rhodoreae</taxon>
        <taxon>Rhododendron</taxon>
    </lineage>
</organism>
<evidence type="ECO:0000256" key="6">
    <source>
        <dbReference type="SAM" id="MobiDB-lite"/>
    </source>
</evidence>
<evidence type="ECO:0000256" key="3">
    <source>
        <dbReference type="ARBA" id="ARBA00022737"/>
    </source>
</evidence>
<evidence type="ECO:0000256" key="1">
    <source>
        <dbReference type="ARBA" id="ARBA00004123"/>
    </source>
</evidence>
<dbReference type="Gene3D" id="2.130.10.10">
    <property type="entry name" value="YVTN repeat-like/Quinoprotein amine dehydrogenase"/>
    <property type="match status" value="2"/>
</dbReference>
<dbReference type="EMBL" id="QEFC01000547">
    <property type="protein sequence ID" value="KAE9463945.1"/>
    <property type="molecule type" value="Genomic_DNA"/>
</dbReference>
<evidence type="ECO:0000256" key="5">
    <source>
        <dbReference type="PROSITE-ProRule" id="PRU00221"/>
    </source>
</evidence>
<sequence>MKIRSIKLREAHKNSNGAGSFCSILWDLQAQHIVTSSSSDPRSASTIPSCFPARPGFSATTATASPPWLSAPTPPASPPDPSTTPSSSTSFQRTELKENGIVIYNDGGEFQTNITRFTLPIRVLGFNKSGSMLAAAGDDEGIKLINTIDGSIARVLKGHRGSVTGLGFDPKSEYLASLDSAGTVIVWELQSGRALHTLKGIAPDTAEKLFSLRGDHVQRICFLSWSPNGKYMATSGLDRQVLIWDVDQRLDIDRQKFDDVICCMAWKPTGNALAVIDAMGKYGIWDSAVPSSMKSPTEGIPDLQSKNSNGSSFLMKRRRRNPIYLWSMRFEEKKLSVTAVGFGDELAVVTHASPSLPSNDQMLEFRVFNIRHGTQPIRGRLPVTPGSYLTWFGFSEEGKICTFDSKGVLRVFTDQYGGSWLPLFSSTKVRKPEENHWVVGLNAIKLFCVVCKSPDTFPQVIPKPVLNLMDLSFPLASSDLGADNLENEFILHNLHLSQINKTIEEMMSTGQDTTSLDDEAFNMDASLDRCIFKLIASCCNGEFGYELVKLLSFEKSVKGAIELAKSLKLPNLAERFTTIQEERLLNESKAATAFPVTNLGSDTSDKSDFAIRKSIPPLESSYDSKPAIPSPSQKLPSPPFMKKVLSEAVAKAGKAKVKQGQAANLENIGEVKNDVQLKNAGEVKNVEVKKTGEENNLQTRPSNSFAKSSDVQLKNAGEVKNAEVKKTGEAKNPFAKSSNKQEKSSLFDSLKKKNVK</sequence>
<feature type="compositionally biased region" description="Basic and acidic residues" evidence="6">
    <location>
        <begin position="739"/>
        <end position="756"/>
    </location>
</feature>
<evidence type="ECO:0000259" key="7">
    <source>
        <dbReference type="Pfam" id="PF12341"/>
    </source>
</evidence>
<feature type="domain" description="WDHD1/CFT4 second beta-propeller" evidence="7">
    <location>
        <begin position="334"/>
        <end position="475"/>
    </location>
</feature>
<dbReference type="GO" id="GO:0006281">
    <property type="term" value="P:DNA repair"/>
    <property type="evidence" value="ECO:0007669"/>
    <property type="project" value="TreeGrafter"/>
</dbReference>
<dbReference type="SUPFAM" id="SSF50978">
    <property type="entry name" value="WD40 repeat-like"/>
    <property type="match status" value="1"/>
</dbReference>
<dbReference type="InterPro" id="IPR036322">
    <property type="entry name" value="WD40_repeat_dom_sf"/>
</dbReference>
<keyword evidence="2 5" id="KW-0853">WD repeat</keyword>
<dbReference type="InterPro" id="IPR015943">
    <property type="entry name" value="WD40/YVTN_repeat-like_dom_sf"/>
</dbReference>
<comment type="caution">
    <text evidence="9">The sequence shown here is derived from an EMBL/GenBank/DDBJ whole genome shotgun (WGS) entry which is preliminary data.</text>
</comment>
<feature type="region of interest" description="Disordered" evidence="6">
    <location>
        <begin position="688"/>
        <end position="756"/>
    </location>
</feature>
<dbReference type="PROSITE" id="PS50294">
    <property type="entry name" value="WD_REPEATS_REGION"/>
    <property type="match status" value="2"/>
</dbReference>
<feature type="repeat" description="WD" evidence="5">
    <location>
        <begin position="213"/>
        <end position="254"/>
    </location>
</feature>
<dbReference type="AlphaFoldDB" id="A0A6A4M0H1"/>
<dbReference type="Proteomes" id="UP000428333">
    <property type="component" value="Linkage Group LG03"/>
</dbReference>
<gene>
    <name evidence="9" type="ORF">C3L33_04174</name>
</gene>
<reference evidence="9 10" key="1">
    <citation type="journal article" date="2019" name="Genome Biol. Evol.">
        <title>The Rhododendron genome and chromosomal organization provide insight into shared whole-genome duplications across the heath family (Ericaceae).</title>
        <authorList>
            <person name="Soza V.L."/>
            <person name="Lindsley D."/>
            <person name="Waalkes A."/>
            <person name="Ramage E."/>
            <person name="Patwardhan R.P."/>
            <person name="Burton J.N."/>
            <person name="Adey A."/>
            <person name="Kumar A."/>
            <person name="Qiu R."/>
            <person name="Shendure J."/>
            <person name="Hall B."/>
        </authorList>
    </citation>
    <scope>NUCLEOTIDE SEQUENCE [LARGE SCALE GENOMIC DNA]</scope>
    <source>
        <strain evidence="9">RSF 1966-606</strain>
    </source>
</reference>
<evidence type="ECO:0000256" key="4">
    <source>
        <dbReference type="ARBA" id="ARBA00023242"/>
    </source>
</evidence>